<feature type="transmembrane region" description="Helical" evidence="3">
    <location>
        <begin position="167"/>
        <end position="192"/>
    </location>
</feature>
<feature type="transmembrane region" description="Helical" evidence="3">
    <location>
        <begin position="133"/>
        <end position="155"/>
    </location>
</feature>
<dbReference type="GO" id="GO:0005886">
    <property type="term" value="C:plasma membrane"/>
    <property type="evidence" value="ECO:0007669"/>
    <property type="project" value="UniProtKB-SubCell"/>
</dbReference>
<organism evidence="4 5">
    <name type="scientific">Candidatus Aveggerthella stercoripullorum</name>
    <dbReference type="NCBI Taxonomy" id="2840688"/>
    <lineage>
        <taxon>Bacteria</taxon>
        <taxon>Bacillati</taxon>
        <taxon>Actinomycetota</taxon>
        <taxon>Coriobacteriia</taxon>
        <taxon>Eggerthellales</taxon>
        <taxon>Eggerthellaceae</taxon>
        <taxon>Eggerthellaceae incertae sedis</taxon>
        <taxon>Candidatus Aveggerthella</taxon>
    </lineage>
</organism>
<comment type="caution">
    <text evidence="4">The sequence shown here is derived from an EMBL/GenBank/DDBJ whole genome shotgun (WGS) entry which is preliminary data.</text>
</comment>
<dbReference type="PANTHER" id="PTHR34295:SF1">
    <property type="entry name" value="BIOTIN TRANSPORTER BIOY"/>
    <property type="match status" value="1"/>
</dbReference>
<keyword evidence="2" id="KW-0813">Transport</keyword>
<accession>A0A9D1A0C9</accession>
<proteinExistence type="inferred from homology"/>
<gene>
    <name evidence="4" type="ORF">IAA69_00420</name>
</gene>
<evidence type="ECO:0000313" key="4">
    <source>
        <dbReference type="EMBL" id="HIR00733.1"/>
    </source>
</evidence>
<keyword evidence="2 3" id="KW-0472">Membrane</keyword>
<evidence type="ECO:0000256" key="1">
    <source>
        <dbReference type="ARBA" id="ARBA00010692"/>
    </source>
</evidence>
<evidence type="ECO:0000313" key="5">
    <source>
        <dbReference type="Proteomes" id="UP000824261"/>
    </source>
</evidence>
<keyword evidence="2" id="KW-1003">Cell membrane</keyword>
<sequence length="197" mass="20358">MEVRKKPVFSKTAYRRPVSRARSLALCALCMAVMAVCAWVTVPFGPVPFTLQTFAVAFSVLALRPKEAVAAVAGYVLLGALGLPVFSGMRGGLGMLVGPTGGFLWGFILGAVCAAGVRCALEGLAERSKAASRAVDASAVIAFMVVTYAVGWAQLMAVSGMSPAEAFMVAIAPFAVIDVVKMVVAVMVANAVRRAVG</sequence>
<reference evidence="4" key="1">
    <citation type="submission" date="2020-10" db="EMBL/GenBank/DDBJ databases">
        <authorList>
            <person name="Gilroy R."/>
        </authorList>
    </citation>
    <scope>NUCLEOTIDE SEQUENCE</scope>
    <source>
        <strain evidence="4">ChiGjej1B1-2707</strain>
    </source>
</reference>
<keyword evidence="3" id="KW-0812">Transmembrane</keyword>
<dbReference type="PIRSF" id="PIRSF016661">
    <property type="entry name" value="BioY"/>
    <property type="match status" value="1"/>
</dbReference>
<dbReference type="EMBL" id="DVGB01000004">
    <property type="protein sequence ID" value="HIR00733.1"/>
    <property type="molecule type" value="Genomic_DNA"/>
</dbReference>
<evidence type="ECO:0000256" key="2">
    <source>
        <dbReference type="PIRNR" id="PIRNR016661"/>
    </source>
</evidence>
<dbReference type="GO" id="GO:0015225">
    <property type="term" value="F:biotin transmembrane transporter activity"/>
    <property type="evidence" value="ECO:0007669"/>
    <property type="project" value="UniProtKB-UniRule"/>
</dbReference>
<dbReference type="Pfam" id="PF02632">
    <property type="entry name" value="BioY"/>
    <property type="match status" value="1"/>
</dbReference>
<dbReference type="Gene3D" id="1.10.1760.20">
    <property type="match status" value="1"/>
</dbReference>
<reference evidence="4" key="2">
    <citation type="journal article" date="2021" name="PeerJ">
        <title>Extensive microbial diversity within the chicken gut microbiome revealed by metagenomics and culture.</title>
        <authorList>
            <person name="Gilroy R."/>
            <person name="Ravi A."/>
            <person name="Getino M."/>
            <person name="Pursley I."/>
            <person name="Horton D.L."/>
            <person name="Alikhan N.F."/>
            <person name="Baker D."/>
            <person name="Gharbi K."/>
            <person name="Hall N."/>
            <person name="Watson M."/>
            <person name="Adriaenssens E.M."/>
            <person name="Foster-Nyarko E."/>
            <person name="Jarju S."/>
            <person name="Secka A."/>
            <person name="Antonio M."/>
            <person name="Oren A."/>
            <person name="Chaudhuri R.R."/>
            <person name="La Ragione R."/>
            <person name="Hildebrand F."/>
            <person name="Pallen M.J."/>
        </authorList>
    </citation>
    <scope>NUCLEOTIDE SEQUENCE</scope>
    <source>
        <strain evidence="4">ChiGjej1B1-2707</strain>
    </source>
</reference>
<comment type="subcellular location">
    <subcellularLocation>
        <location evidence="2">Cell membrane</location>
        <topology evidence="2">Multi-pass membrane protein</topology>
    </subcellularLocation>
</comment>
<dbReference type="AlphaFoldDB" id="A0A9D1A0C9"/>
<feature type="transmembrane region" description="Helical" evidence="3">
    <location>
        <begin position="75"/>
        <end position="97"/>
    </location>
</feature>
<dbReference type="PANTHER" id="PTHR34295">
    <property type="entry name" value="BIOTIN TRANSPORTER BIOY"/>
    <property type="match status" value="1"/>
</dbReference>
<evidence type="ECO:0000256" key="3">
    <source>
        <dbReference type="SAM" id="Phobius"/>
    </source>
</evidence>
<keyword evidence="3" id="KW-1133">Transmembrane helix</keyword>
<protein>
    <recommendedName>
        <fullName evidence="2">Biotin transporter</fullName>
    </recommendedName>
</protein>
<comment type="similarity">
    <text evidence="1 2">Belongs to the BioY family.</text>
</comment>
<feature type="transmembrane region" description="Helical" evidence="3">
    <location>
        <begin position="21"/>
        <end position="41"/>
    </location>
</feature>
<name>A0A9D1A0C9_9ACTN</name>
<dbReference type="InterPro" id="IPR003784">
    <property type="entry name" value="BioY"/>
</dbReference>
<feature type="transmembrane region" description="Helical" evidence="3">
    <location>
        <begin position="47"/>
        <end position="63"/>
    </location>
</feature>
<dbReference type="Proteomes" id="UP000824261">
    <property type="component" value="Unassembled WGS sequence"/>
</dbReference>
<feature type="transmembrane region" description="Helical" evidence="3">
    <location>
        <begin position="103"/>
        <end position="121"/>
    </location>
</feature>